<evidence type="ECO:0000313" key="2">
    <source>
        <dbReference type="Proteomes" id="UP000596661"/>
    </source>
</evidence>
<dbReference type="Proteomes" id="UP000596661">
    <property type="component" value="Unassembled WGS sequence"/>
</dbReference>
<sequence>MVLLRSFKQFSSTFGLQENANKYVIFCTRMESQDVQQILKISGFVHNKLLFKYLGVLVCFERISSVECEVLIEKIVARVKIWSSRHLSYGGRATLVNSALDYLWHGTTVYESPGQVAWKEVCKPNKIGGLRFCCRLEEWNRAAIEKHIWSLV</sequence>
<keyword evidence="2" id="KW-1185">Reference proteome</keyword>
<dbReference type="EMBL" id="UZAU01000789">
    <property type="status" value="NOT_ANNOTATED_CDS"/>
    <property type="molecule type" value="Genomic_DNA"/>
</dbReference>
<dbReference type="EnsemblPlants" id="evm.model.10.237">
    <property type="protein sequence ID" value="cds.evm.model.10.237"/>
    <property type="gene ID" value="evm.TU.10.237"/>
</dbReference>
<dbReference type="OrthoDB" id="1194645at2759"/>
<reference evidence="1" key="1">
    <citation type="submission" date="2021-03" db="UniProtKB">
        <authorList>
            <consortium name="EnsemblPlants"/>
        </authorList>
    </citation>
    <scope>IDENTIFICATION</scope>
</reference>
<accession>A0A803QMX2</accession>
<dbReference type="Gramene" id="evm.model.10.237">
    <property type="protein sequence ID" value="cds.evm.model.10.237"/>
    <property type="gene ID" value="evm.TU.10.237"/>
</dbReference>
<proteinExistence type="predicted"/>
<evidence type="ECO:0000313" key="1">
    <source>
        <dbReference type="EnsemblPlants" id="cds.evm.model.10.237"/>
    </source>
</evidence>
<name>A0A803QMX2_CANSA</name>
<dbReference type="AlphaFoldDB" id="A0A803QMX2"/>
<dbReference type="PANTHER" id="PTHR33116">
    <property type="entry name" value="REVERSE TRANSCRIPTASE ZINC-BINDING DOMAIN-CONTAINING PROTEIN-RELATED-RELATED"/>
    <property type="match status" value="1"/>
</dbReference>
<dbReference type="PANTHER" id="PTHR33116:SF84">
    <property type="entry name" value="RNA-DIRECTED DNA POLYMERASE"/>
    <property type="match status" value="1"/>
</dbReference>
<organism evidence="1 2">
    <name type="scientific">Cannabis sativa</name>
    <name type="common">Hemp</name>
    <name type="synonym">Marijuana</name>
    <dbReference type="NCBI Taxonomy" id="3483"/>
    <lineage>
        <taxon>Eukaryota</taxon>
        <taxon>Viridiplantae</taxon>
        <taxon>Streptophyta</taxon>
        <taxon>Embryophyta</taxon>
        <taxon>Tracheophyta</taxon>
        <taxon>Spermatophyta</taxon>
        <taxon>Magnoliopsida</taxon>
        <taxon>eudicotyledons</taxon>
        <taxon>Gunneridae</taxon>
        <taxon>Pentapetalae</taxon>
        <taxon>rosids</taxon>
        <taxon>fabids</taxon>
        <taxon>Rosales</taxon>
        <taxon>Cannabaceae</taxon>
        <taxon>Cannabis</taxon>
    </lineage>
</organism>
<protein>
    <submittedName>
        <fullName evidence="1">Uncharacterized protein</fullName>
    </submittedName>
</protein>